<dbReference type="SUPFAM" id="SSF53335">
    <property type="entry name" value="S-adenosyl-L-methionine-dependent methyltransferases"/>
    <property type="match status" value="1"/>
</dbReference>
<dbReference type="EMBL" id="FQUO01000002">
    <property type="protein sequence ID" value="SHE66278.1"/>
    <property type="molecule type" value="Genomic_DNA"/>
</dbReference>
<dbReference type="STRING" id="1302690.BUE76_12680"/>
<keyword evidence="2" id="KW-0808">Transferase</keyword>
<protein>
    <submittedName>
        <fullName evidence="2">Methyltransferase, FkbM family</fullName>
    </submittedName>
</protein>
<sequence>MPVSQKAVHNGALTWYTVKVLKHQDDQLEKHLQLDPYKVFYQRPYELLHTYSEIFTNGIYHFRASRENPLIIDCGSNIGIGLLNYKAQYPQARIIGFEPDKGNFALLQKNIKHNKLEGVTLHQAAVWTSNGTISFASEASEASHIAEDGSGGQIVTAIRLADILAAEDKIDFLKIDIEGAEWPVIQDCAPYLGKVDNLFLEYHGKTTETSKLTGIMQILEKAGYSVYVQNAADNLARPFLQKTTGTIYDVQLNLYCFKA</sequence>
<evidence type="ECO:0000259" key="1">
    <source>
        <dbReference type="Pfam" id="PF05050"/>
    </source>
</evidence>
<dbReference type="AlphaFoldDB" id="A0A1M4VBP5"/>
<dbReference type="PANTHER" id="PTHR34203:SF15">
    <property type="entry name" value="SLL1173 PROTEIN"/>
    <property type="match status" value="1"/>
</dbReference>
<organism evidence="2 3">
    <name type="scientific">Cnuella takakiae</name>
    <dbReference type="NCBI Taxonomy" id="1302690"/>
    <lineage>
        <taxon>Bacteria</taxon>
        <taxon>Pseudomonadati</taxon>
        <taxon>Bacteroidota</taxon>
        <taxon>Chitinophagia</taxon>
        <taxon>Chitinophagales</taxon>
        <taxon>Chitinophagaceae</taxon>
        <taxon>Cnuella</taxon>
    </lineage>
</organism>
<keyword evidence="2" id="KW-0489">Methyltransferase</keyword>
<dbReference type="InterPro" id="IPR052514">
    <property type="entry name" value="SAM-dependent_MTase"/>
</dbReference>
<name>A0A1M4VBP5_9BACT</name>
<dbReference type="Gene3D" id="3.40.50.150">
    <property type="entry name" value="Vaccinia Virus protein VP39"/>
    <property type="match status" value="1"/>
</dbReference>
<dbReference type="Pfam" id="PF05050">
    <property type="entry name" value="Methyltransf_21"/>
    <property type="match status" value="1"/>
</dbReference>
<keyword evidence="3" id="KW-1185">Reference proteome</keyword>
<evidence type="ECO:0000313" key="2">
    <source>
        <dbReference type="EMBL" id="SHE66278.1"/>
    </source>
</evidence>
<dbReference type="InterPro" id="IPR006342">
    <property type="entry name" value="FkbM_mtfrase"/>
</dbReference>
<proteinExistence type="predicted"/>
<dbReference type="OrthoDB" id="9785375at2"/>
<evidence type="ECO:0000313" key="3">
    <source>
        <dbReference type="Proteomes" id="UP000184368"/>
    </source>
</evidence>
<dbReference type="InterPro" id="IPR029063">
    <property type="entry name" value="SAM-dependent_MTases_sf"/>
</dbReference>
<dbReference type="PANTHER" id="PTHR34203">
    <property type="entry name" value="METHYLTRANSFERASE, FKBM FAMILY PROTEIN"/>
    <property type="match status" value="1"/>
</dbReference>
<dbReference type="GO" id="GO:0008168">
    <property type="term" value="F:methyltransferase activity"/>
    <property type="evidence" value="ECO:0007669"/>
    <property type="project" value="UniProtKB-KW"/>
</dbReference>
<reference evidence="2 3" key="1">
    <citation type="submission" date="2016-11" db="EMBL/GenBank/DDBJ databases">
        <authorList>
            <person name="Jaros S."/>
            <person name="Januszkiewicz K."/>
            <person name="Wedrychowicz H."/>
        </authorList>
    </citation>
    <scope>NUCLEOTIDE SEQUENCE [LARGE SCALE GENOMIC DNA]</scope>
    <source>
        <strain evidence="2 3">DSM 26897</strain>
    </source>
</reference>
<accession>A0A1M4VBP5</accession>
<dbReference type="Proteomes" id="UP000184368">
    <property type="component" value="Unassembled WGS sequence"/>
</dbReference>
<gene>
    <name evidence="2" type="ORF">SAMN05444008_102207</name>
</gene>
<dbReference type="GO" id="GO:0032259">
    <property type="term" value="P:methylation"/>
    <property type="evidence" value="ECO:0007669"/>
    <property type="project" value="UniProtKB-KW"/>
</dbReference>
<dbReference type="NCBIfam" id="TIGR01444">
    <property type="entry name" value="fkbM_fam"/>
    <property type="match status" value="1"/>
</dbReference>
<dbReference type="RefSeq" id="WP_073039872.1">
    <property type="nucleotide sequence ID" value="NZ_FQUO01000002.1"/>
</dbReference>
<feature type="domain" description="Methyltransferase FkbM" evidence="1">
    <location>
        <begin position="73"/>
        <end position="225"/>
    </location>
</feature>